<feature type="signal peptide" evidence="2">
    <location>
        <begin position="1"/>
        <end position="24"/>
    </location>
</feature>
<accession>A0A316UMM9</accession>
<proteinExistence type="predicted"/>
<feature type="chain" id="PRO_5016448699" evidence="2">
    <location>
        <begin position="25"/>
        <end position="200"/>
    </location>
</feature>
<dbReference type="Proteomes" id="UP000245884">
    <property type="component" value="Unassembled WGS sequence"/>
</dbReference>
<dbReference type="GeneID" id="37031400"/>
<dbReference type="AlphaFoldDB" id="A0A316UMM9"/>
<feature type="compositionally biased region" description="Basic residues" evidence="1">
    <location>
        <begin position="190"/>
        <end position="200"/>
    </location>
</feature>
<evidence type="ECO:0000256" key="1">
    <source>
        <dbReference type="SAM" id="MobiDB-lite"/>
    </source>
</evidence>
<protein>
    <submittedName>
        <fullName evidence="3">Uncharacterized protein</fullName>
    </submittedName>
</protein>
<name>A0A316UMM9_9BASI</name>
<reference evidence="3 4" key="1">
    <citation type="journal article" date="2018" name="Mol. Biol. Evol.">
        <title>Broad Genomic Sampling Reveals a Smut Pathogenic Ancestry of the Fungal Clade Ustilaginomycotina.</title>
        <authorList>
            <person name="Kijpornyongpan T."/>
            <person name="Mondo S.J."/>
            <person name="Barry K."/>
            <person name="Sandor L."/>
            <person name="Lee J."/>
            <person name="Lipzen A."/>
            <person name="Pangilinan J."/>
            <person name="LaButti K."/>
            <person name="Hainaut M."/>
            <person name="Henrissat B."/>
            <person name="Grigoriev I.V."/>
            <person name="Spatafora J.W."/>
            <person name="Aime M.C."/>
        </authorList>
    </citation>
    <scope>NUCLEOTIDE SEQUENCE [LARGE SCALE GENOMIC DNA]</scope>
    <source>
        <strain evidence="3 4">MCA 5214</strain>
    </source>
</reference>
<evidence type="ECO:0000313" key="3">
    <source>
        <dbReference type="EMBL" id="PWN26552.1"/>
    </source>
</evidence>
<keyword evidence="4" id="KW-1185">Reference proteome</keyword>
<dbReference type="EMBL" id="KZ819671">
    <property type="protein sequence ID" value="PWN26552.1"/>
    <property type="molecule type" value="Genomic_DNA"/>
</dbReference>
<keyword evidence="2" id="KW-0732">Signal</keyword>
<organism evidence="3 4">
    <name type="scientific">Jaminaea rosea</name>
    <dbReference type="NCBI Taxonomy" id="1569628"/>
    <lineage>
        <taxon>Eukaryota</taxon>
        <taxon>Fungi</taxon>
        <taxon>Dikarya</taxon>
        <taxon>Basidiomycota</taxon>
        <taxon>Ustilaginomycotina</taxon>
        <taxon>Exobasidiomycetes</taxon>
        <taxon>Microstromatales</taxon>
        <taxon>Microstromatales incertae sedis</taxon>
        <taxon>Jaminaea</taxon>
    </lineage>
</organism>
<feature type="region of interest" description="Disordered" evidence="1">
    <location>
        <begin position="166"/>
        <end position="200"/>
    </location>
</feature>
<gene>
    <name evidence="3" type="ORF">BDZ90DRAFT_41261</name>
</gene>
<evidence type="ECO:0000313" key="4">
    <source>
        <dbReference type="Proteomes" id="UP000245884"/>
    </source>
</evidence>
<sequence>MHSFSPVTCLAHLCALLLFRGALAEHWICYWQPIYEESPATQGYLKYCTADKILDPGYDQAHYECQGNTSLRPADFGYLRRHILELGEPKTSPWHLCCGVLTANPLVPLYTGPATPCGGNGWAIDWEGDCPGRSWAYCNGASSEGDCYYLQSRDDCAWTPRGMQVGRARSDRPAPLPFLTQASGPDTSRKSRPPRRSRFG</sequence>
<evidence type="ECO:0000256" key="2">
    <source>
        <dbReference type="SAM" id="SignalP"/>
    </source>
</evidence>
<dbReference type="RefSeq" id="XP_025361164.1">
    <property type="nucleotide sequence ID" value="XM_025509577.1"/>
</dbReference>